<dbReference type="PANTHER" id="PTHR34341:SF1">
    <property type="entry name" value="TRANSMEMBRANE PROTEIN 107"/>
    <property type="match status" value="1"/>
</dbReference>
<dbReference type="Proteomes" id="UP001295684">
    <property type="component" value="Unassembled WGS sequence"/>
</dbReference>
<evidence type="ECO:0000256" key="5">
    <source>
        <dbReference type="ARBA" id="ARBA00022989"/>
    </source>
</evidence>
<accession>A0AAD1Y1C9</accession>
<feature type="transmembrane region" description="Helical" evidence="7">
    <location>
        <begin position="58"/>
        <end position="80"/>
    </location>
</feature>
<keyword evidence="9" id="KW-1185">Reference proteome</keyword>
<feature type="transmembrane region" description="Helical" evidence="7">
    <location>
        <begin position="6"/>
        <end position="29"/>
    </location>
</feature>
<feature type="transmembrane region" description="Helical" evidence="7">
    <location>
        <begin position="86"/>
        <end position="106"/>
    </location>
</feature>
<dbReference type="PANTHER" id="PTHR34341">
    <property type="entry name" value="TRANSMEMBRANE PROTEIN 107"/>
    <property type="match status" value="1"/>
</dbReference>
<protein>
    <recommendedName>
        <fullName evidence="2">Transmembrane protein 107</fullName>
    </recommendedName>
</protein>
<dbReference type="AlphaFoldDB" id="A0AAD1Y1C9"/>
<evidence type="ECO:0000256" key="3">
    <source>
        <dbReference type="ARBA" id="ARBA00022692"/>
    </source>
</evidence>
<evidence type="ECO:0000256" key="2">
    <source>
        <dbReference type="ARBA" id="ARBA00015652"/>
    </source>
</evidence>
<keyword evidence="6 7" id="KW-0472">Membrane</keyword>
<gene>
    <name evidence="8" type="ORF">ECRASSUSDP1_LOCUS24835</name>
</gene>
<dbReference type="GO" id="GO:1904491">
    <property type="term" value="P:protein localization to ciliary transition zone"/>
    <property type="evidence" value="ECO:0007669"/>
    <property type="project" value="TreeGrafter"/>
</dbReference>
<dbReference type="GO" id="GO:0016020">
    <property type="term" value="C:membrane"/>
    <property type="evidence" value="ECO:0007669"/>
    <property type="project" value="UniProtKB-SubCell"/>
</dbReference>
<evidence type="ECO:0000313" key="8">
    <source>
        <dbReference type="EMBL" id="CAI2383336.1"/>
    </source>
</evidence>
<organism evidence="8 9">
    <name type="scientific">Euplotes crassus</name>
    <dbReference type="NCBI Taxonomy" id="5936"/>
    <lineage>
        <taxon>Eukaryota</taxon>
        <taxon>Sar</taxon>
        <taxon>Alveolata</taxon>
        <taxon>Ciliophora</taxon>
        <taxon>Intramacronucleata</taxon>
        <taxon>Spirotrichea</taxon>
        <taxon>Hypotrichia</taxon>
        <taxon>Euplotida</taxon>
        <taxon>Euplotidae</taxon>
        <taxon>Moneuplotes</taxon>
    </lineage>
</organism>
<feature type="transmembrane region" description="Helical" evidence="7">
    <location>
        <begin position="118"/>
        <end position="138"/>
    </location>
</feature>
<dbReference type="InterPro" id="IPR029248">
    <property type="entry name" value="TMEM107"/>
</dbReference>
<sequence length="144" mass="16592">MASNSIAHIVSPFKFMLLLMNIMLVISICHMRDEFIYSGLRVEYGSSSQEYKDADTQFIVCLTLFLVCNCLQLLIVFLGINLFLDVTNMILSFIHAAGVLSLYSYIMNSWTHGFMWNLFIPFGVFPLLLEGVMCFYSWSHFKID</sequence>
<name>A0AAD1Y1C9_EUPCR</name>
<comment type="caution">
    <text evidence="8">The sequence shown here is derived from an EMBL/GenBank/DDBJ whole genome shotgun (WGS) entry which is preliminary data.</text>
</comment>
<evidence type="ECO:0000256" key="4">
    <source>
        <dbReference type="ARBA" id="ARBA00022794"/>
    </source>
</evidence>
<comment type="subcellular location">
    <subcellularLocation>
        <location evidence="1">Membrane</location>
        <topology evidence="1">Multi-pass membrane protein</topology>
    </subcellularLocation>
</comment>
<evidence type="ECO:0000256" key="7">
    <source>
        <dbReference type="SAM" id="Phobius"/>
    </source>
</evidence>
<proteinExistence type="predicted"/>
<keyword evidence="5 7" id="KW-1133">Transmembrane helix</keyword>
<dbReference type="Pfam" id="PF14995">
    <property type="entry name" value="TMEM107"/>
    <property type="match status" value="1"/>
</dbReference>
<reference evidence="8" key="1">
    <citation type="submission" date="2023-07" db="EMBL/GenBank/DDBJ databases">
        <authorList>
            <consortium name="AG Swart"/>
            <person name="Singh M."/>
            <person name="Singh A."/>
            <person name="Seah K."/>
            <person name="Emmerich C."/>
        </authorList>
    </citation>
    <scope>NUCLEOTIDE SEQUENCE</scope>
    <source>
        <strain evidence="8">DP1</strain>
    </source>
</reference>
<evidence type="ECO:0000256" key="6">
    <source>
        <dbReference type="ARBA" id="ARBA00023136"/>
    </source>
</evidence>
<dbReference type="GO" id="GO:1905515">
    <property type="term" value="P:non-motile cilium assembly"/>
    <property type="evidence" value="ECO:0007669"/>
    <property type="project" value="TreeGrafter"/>
</dbReference>
<evidence type="ECO:0000313" key="9">
    <source>
        <dbReference type="Proteomes" id="UP001295684"/>
    </source>
</evidence>
<keyword evidence="3 7" id="KW-0812">Transmembrane</keyword>
<dbReference type="EMBL" id="CAMPGE010025597">
    <property type="protein sequence ID" value="CAI2383336.1"/>
    <property type="molecule type" value="Genomic_DNA"/>
</dbReference>
<evidence type="ECO:0000256" key="1">
    <source>
        <dbReference type="ARBA" id="ARBA00004141"/>
    </source>
</evidence>
<dbReference type="GO" id="GO:0036038">
    <property type="term" value="C:MKS complex"/>
    <property type="evidence" value="ECO:0007669"/>
    <property type="project" value="TreeGrafter"/>
</dbReference>
<keyword evidence="4" id="KW-0970">Cilium biogenesis/degradation</keyword>